<gene>
    <name evidence="3" type="ORF">Scaly_2836400</name>
</gene>
<reference evidence="3" key="1">
    <citation type="submission" date="2020-06" db="EMBL/GenBank/DDBJ databases">
        <authorList>
            <person name="Li T."/>
            <person name="Hu X."/>
            <person name="Zhang T."/>
            <person name="Song X."/>
            <person name="Zhang H."/>
            <person name="Dai N."/>
            <person name="Sheng W."/>
            <person name="Hou X."/>
            <person name="Wei L."/>
        </authorList>
    </citation>
    <scope>NUCLEOTIDE SEQUENCE</scope>
    <source>
        <strain evidence="3">KEN8</strain>
        <tissue evidence="3">Leaf</tissue>
    </source>
</reference>
<accession>A0AAW2IRU6</accession>
<dbReference type="InterPro" id="IPR025476">
    <property type="entry name" value="Helitron_helicase-like"/>
</dbReference>
<feature type="domain" description="DNA helicase Pif1-like 2B" evidence="2">
    <location>
        <begin position="299"/>
        <end position="344"/>
    </location>
</feature>
<evidence type="ECO:0000259" key="1">
    <source>
        <dbReference type="Pfam" id="PF14214"/>
    </source>
</evidence>
<feature type="domain" description="Helitron helicase-like" evidence="1">
    <location>
        <begin position="125"/>
        <end position="205"/>
    </location>
</feature>
<dbReference type="AlphaFoldDB" id="A0AAW2IRU6"/>
<proteinExistence type="predicted"/>
<reference evidence="3" key="2">
    <citation type="journal article" date="2024" name="Plant">
        <title>Genomic evolution and insights into agronomic trait innovations of Sesamum species.</title>
        <authorList>
            <person name="Miao H."/>
            <person name="Wang L."/>
            <person name="Qu L."/>
            <person name="Liu H."/>
            <person name="Sun Y."/>
            <person name="Le M."/>
            <person name="Wang Q."/>
            <person name="Wei S."/>
            <person name="Zheng Y."/>
            <person name="Lin W."/>
            <person name="Duan Y."/>
            <person name="Cao H."/>
            <person name="Xiong S."/>
            <person name="Wang X."/>
            <person name="Wei L."/>
            <person name="Li C."/>
            <person name="Ma Q."/>
            <person name="Ju M."/>
            <person name="Zhao R."/>
            <person name="Li G."/>
            <person name="Mu C."/>
            <person name="Tian Q."/>
            <person name="Mei H."/>
            <person name="Zhang T."/>
            <person name="Gao T."/>
            <person name="Zhang H."/>
        </authorList>
    </citation>
    <scope>NUCLEOTIDE SEQUENCE</scope>
    <source>
        <strain evidence="3">KEN8</strain>
    </source>
</reference>
<organism evidence="3">
    <name type="scientific">Sesamum calycinum</name>
    <dbReference type="NCBI Taxonomy" id="2727403"/>
    <lineage>
        <taxon>Eukaryota</taxon>
        <taxon>Viridiplantae</taxon>
        <taxon>Streptophyta</taxon>
        <taxon>Embryophyta</taxon>
        <taxon>Tracheophyta</taxon>
        <taxon>Spermatophyta</taxon>
        <taxon>Magnoliopsida</taxon>
        <taxon>eudicotyledons</taxon>
        <taxon>Gunneridae</taxon>
        <taxon>Pentapetalae</taxon>
        <taxon>asterids</taxon>
        <taxon>lamiids</taxon>
        <taxon>Lamiales</taxon>
        <taxon>Pedaliaceae</taxon>
        <taxon>Sesamum</taxon>
    </lineage>
</organism>
<evidence type="ECO:0008006" key="4">
    <source>
        <dbReference type="Google" id="ProtNLM"/>
    </source>
</evidence>
<dbReference type="Pfam" id="PF14214">
    <property type="entry name" value="Helitron_like_N"/>
    <property type="match status" value="1"/>
</dbReference>
<evidence type="ECO:0000259" key="2">
    <source>
        <dbReference type="Pfam" id="PF21530"/>
    </source>
</evidence>
<name>A0AAW2IRU6_9LAMI</name>
<sequence length="364" mass="41175">MLDTVNPYAQVFRNVKDALQHDSGLNLHVRILHSRSNRQYIQPTSNEIAALIIGDDTNIAGCCDIIVCKNDGYLKRISETHPSYTQLQYPLLFPYGTNGWRIGIPYNTVSNQSRNVQVSMREFWAFRFQHRESKGMTLLQGRRLFNQLAVDCYAAIEQQRLNFTKTHQAEMRGDLYQGLEDVVVIGDIDAGAIGRRIVLPSSFTGDKPIIPEDIDEFICAKIPNKDVDPLAYATVVRYVEKCASPKLMKYMYKYMCKRIDRAIIVSENNIESPQNNDHSADTLCPGETSDHEQNINSPELLNSIKVFGIPHHFLELKKVAPVMLMRNLNQSLGLCNGTRLIVSKMGEKVLEARVITGSHMGEEA</sequence>
<dbReference type="EMBL" id="JACGWM010001979">
    <property type="protein sequence ID" value="KAL0284874.1"/>
    <property type="molecule type" value="Genomic_DNA"/>
</dbReference>
<dbReference type="Pfam" id="PF21530">
    <property type="entry name" value="Pif1_2B_dom"/>
    <property type="match status" value="1"/>
</dbReference>
<protein>
    <recommendedName>
        <fullName evidence="4">ATP-dependent DNA helicase</fullName>
    </recommendedName>
</protein>
<dbReference type="PANTHER" id="PTHR45786:SF74">
    <property type="entry name" value="ATP-DEPENDENT DNA HELICASE"/>
    <property type="match status" value="1"/>
</dbReference>
<dbReference type="PANTHER" id="PTHR45786">
    <property type="entry name" value="DNA BINDING PROTEIN-LIKE"/>
    <property type="match status" value="1"/>
</dbReference>
<dbReference type="InterPro" id="IPR049163">
    <property type="entry name" value="Pif1-like_2B_dom"/>
</dbReference>
<evidence type="ECO:0000313" key="3">
    <source>
        <dbReference type="EMBL" id="KAL0284874.1"/>
    </source>
</evidence>
<comment type="caution">
    <text evidence="3">The sequence shown here is derived from an EMBL/GenBank/DDBJ whole genome shotgun (WGS) entry which is preliminary data.</text>
</comment>